<keyword evidence="3" id="KW-1185">Reference proteome</keyword>
<feature type="region of interest" description="Disordered" evidence="1">
    <location>
        <begin position="1"/>
        <end position="30"/>
    </location>
</feature>
<dbReference type="PANTHER" id="PTHR37163:SF1">
    <property type="entry name" value="DUF501 DOMAIN-CONTAINING PROTEIN"/>
    <property type="match status" value="1"/>
</dbReference>
<proteinExistence type="predicted"/>
<organism evidence="2 3">
    <name type="scientific">Nocardiopsis suaedae</name>
    <dbReference type="NCBI Taxonomy" id="3018444"/>
    <lineage>
        <taxon>Bacteria</taxon>
        <taxon>Bacillati</taxon>
        <taxon>Actinomycetota</taxon>
        <taxon>Actinomycetes</taxon>
        <taxon>Streptosporangiales</taxon>
        <taxon>Nocardiopsidaceae</taxon>
        <taxon>Nocardiopsis</taxon>
    </lineage>
</organism>
<dbReference type="PANTHER" id="PTHR37163">
    <property type="entry name" value="CONSERVED PROTEIN"/>
    <property type="match status" value="1"/>
</dbReference>
<comment type="caution">
    <text evidence="2">The sequence shown here is derived from an EMBL/GenBank/DDBJ whole genome shotgun (WGS) entry which is preliminary data.</text>
</comment>
<dbReference type="EMBL" id="JAQFWP010000091">
    <property type="protein sequence ID" value="MDA2808573.1"/>
    <property type="molecule type" value="Genomic_DNA"/>
</dbReference>
<evidence type="ECO:0000313" key="2">
    <source>
        <dbReference type="EMBL" id="MDA2808573.1"/>
    </source>
</evidence>
<dbReference type="Proteomes" id="UP001165685">
    <property type="component" value="Unassembled WGS sequence"/>
</dbReference>
<evidence type="ECO:0000313" key="3">
    <source>
        <dbReference type="Proteomes" id="UP001165685"/>
    </source>
</evidence>
<name>A0ABT4TV59_9ACTN</name>
<dbReference type="RefSeq" id="WP_270681163.1">
    <property type="nucleotide sequence ID" value="NZ_JAQFWP010000091.1"/>
</dbReference>
<reference evidence="2" key="1">
    <citation type="submission" date="2023-01" db="EMBL/GenBank/DDBJ databases">
        <title>Draft genome sequence of Nocardiopsis sp. LSu2-4 isolated from halophytes.</title>
        <authorList>
            <person name="Duangmal K."/>
            <person name="Chantavorakit T."/>
        </authorList>
    </citation>
    <scope>NUCLEOTIDE SEQUENCE</scope>
    <source>
        <strain evidence="2">LSu2-4</strain>
    </source>
</reference>
<evidence type="ECO:0000256" key="1">
    <source>
        <dbReference type="SAM" id="MobiDB-lite"/>
    </source>
</evidence>
<gene>
    <name evidence="2" type="ORF">O4U47_28955</name>
</gene>
<dbReference type="InterPro" id="IPR007511">
    <property type="entry name" value="DUF501"/>
</dbReference>
<dbReference type="Pfam" id="PF04417">
    <property type="entry name" value="DUF501"/>
    <property type="match status" value="1"/>
</dbReference>
<accession>A0ABT4TV59</accession>
<sequence length="201" mass="20928">MTSADHTTGGPAAPEHASPGADPGVPPEDVRAVERQLGRAPRGLRAVAHRCPCGLPDVVRTAPRLEDGSPFPTLYYLTCPRANSAIGSLEGGGAMRRMQERLGEEPGLSEAYRAAHEAYVAARDAQAAADGLEPLPRGMQSAGGMPERVKCLHALAAHELAEPGSNPIGREALDALPDWWEKGPCVCAGPDSEDTSGGGRP</sequence>
<protein>
    <submittedName>
        <fullName evidence="2">DUF501 domain-containing protein</fullName>
    </submittedName>
</protein>